<name>A0A0E9TU21_ANGAN</name>
<dbReference type="AlphaFoldDB" id="A0A0E9TU21"/>
<sequence>MLFIYRYISTLPVRSTNLSQQLIIGLLILSTPMCRTLS</sequence>
<proteinExistence type="predicted"/>
<accession>A0A0E9TU21</accession>
<protein>
    <submittedName>
        <fullName evidence="1">Uncharacterized protein</fullName>
    </submittedName>
</protein>
<reference evidence="1" key="2">
    <citation type="journal article" date="2015" name="Fish Shellfish Immunol.">
        <title>Early steps in the European eel (Anguilla anguilla)-Vibrio vulnificus interaction in the gills: Role of the RtxA13 toxin.</title>
        <authorList>
            <person name="Callol A."/>
            <person name="Pajuelo D."/>
            <person name="Ebbesson L."/>
            <person name="Teles M."/>
            <person name="MacKenzie S."/>
            <person name="Amaro C."/>
        </authorList>
    </citation>
    <scope>NUCLEOTIDE SEQUENCE</scope>
</reference>
<evidence type="ECO:0000313" key="1">
    <source>
        <dbReference type="EMBL" id="JAH57199.1"/>
    </source>
</evidence>
<organism evidence="1">
    <name type="scientific">Anguilla anguilla</name>
    <name type="common">European freshwater eel</name>
    <name type="synonym">Muraena anguilla</name>
    <dbReference type="NCBI Taxonomy" id="7936"/>
    <lineage>
        <taxon>Eukaryota</taxon>
        <taxon>Metazoa</taxon>
        <taxon>Chordata</taxon>
        <taxon>Craniata</taxon>
        <taxon>Vertebrata</taxon>
        <taxon>Euteleostomi</taxon>
        <taxon>Actinopterygii</taxon>
        <taxon>Neopterygii</taxon>
        <taxon>Teleostei</taxon>
        <taxon>Anguilliformes</taxon>
        <taxon>Anguillidae</taxon>
        <taxon>Anguilla</taxon>
    </lineage>
</organism>
<dbReference type="EMBL" id="GBXM01051378">
    <property type="protein sequence ID" value="JAH57199.1"/>
    <property type="molecule type" value="Transcribed_RNA"/>
</dbReference>
<reference evidence="1" key="1">
    <citation type="submission" date="2014-11" db="EMBL/GenBank/DDBJ databases">
        <authorList>
            <person name="Amaro Gonzalez C."/>
        </authorList>
    </citation>
    <scope>NUCLEOTIDE SEQUENCE</scope>
</reference>